<dbReference type="AlphaFoldDB" id="A0A060DNH7"/>
<evidence type="ECO:0000313" key="3">
    <source>
        <dbReference type="Proteomes" id="UP000027186"/>
    </source>
</evidence>
<protein>
    <submittedName>
        <fullName evidence="1">Uncharacterized protein</fullName>
    </submittedName>
</protein>
<dbReference type="Proteomes" id="UP000236268">
    <property type="component" value="Unassembled WGS sequence"/>
</dbReference>
<evidence type="ECO:0000313" key="1">
    <source>
        <dbReference type="EMBL" id="AIB15431.1"/>
    </source>
</evidence>
<sequence length="78" mass="9211">MVHTRSLFMNLMDHALLQFFHEGARFEAEERPHDRSVKHKISSSVHLGNLGSEQRCRLWLRFRHVRLACPWNDDRGGS</sequence>
<organism evidence="1 3">
    <name type="scientific">Azospirillum argentinense</name>
    <dbReference type="NCBI Taxonomy" id="2970906"/>
    <lineage>
        <taxon>Bacteria</taxon>
        <taxon>Pseudomonadati</taxon>
        <taxon>Pseudomonadota</taxon>
        <taxon>Alphaproteobacteria</taxon>
        <taxon>Rhodospirillales</taxon>
        <taxon>Azospirillaceae</taxon>
        <taxon>Azospirillum</taxon>
    </lineage>
</organism>
<dbReference type="EMBL" id="CP007795">
    <property type="protein sequence ID" value="AIB15431.1"/>
    <property type="molecule type" value="Genomic_DNA"/>
</dbReference>
<geneLocation type="plasmid" evidence="2">
    <name>p52unnamed</name>
</geneLocation>
<evidence type="ECO:0000313" key="4">
    <source>
        <dbReference type="Proteomes" id="UP000236268"/>
    </source>
</evidence>
<evidence type="ECO:0000313" key="2">
    <source>
        <dbReference type="EMBL" id="PNQ94849.1"/>
    </source>
</evidence>
<geneLocation type="plasmid" evidence="1 3">
    <name>AbAZ39_p2</name>
</geneLocation>
<gene>
    <name evidence="1" type="ORF">ABAZ39_26455</name>
    <name evidence="2" type="ORF">C1S70_32100</name>
</gene>
<keyword evidence="1" id="KW-0614">Plasmid</keyword>
<dbReference type="KEGG" id="abq:ABAZ39_26455"/>
<accession>A0A2K1FQX0</accession>
<reference evidence="2 4" key="2">
    <citation type="submission" date="2018-01" db="EMBL/GenBank/DDBJ databases">
        <title>Whole genome sequence of Azospirillum brasilense REC3 isolated from strawberry roots.</title>
        <authorList>
            <person name="Fontana C.A."/>
            <person name="Salazar S.M."/>
            <person name="Bassi D."/>
            <person name="Puglisi E."/>
            <person name="Lovaisa N.C."/>
            <person name="Toffoli L.M."/>
            <person name="Pedraza R."/>
            <person name="Cocconcelli P.S."/>
        </authorList>
    </citation>
    <scope>NUCLEOTIDE SEQUENCE [LARGE SCALE GENOMIC DNA]</scope>
    <source>
        <strain evidence="2 4">REC3</strain>
        <plasmid evidence="2">p52unnamed</plasmid>
    </source>
</reference>
<proteinExistence type="predicted"/>
<reference evidence="1 3" key="1">
    <citation type="journal article" date="2014" name="Genome Announc.">
        <title>Complete Genome Sequence of the Model Rhizosphere Strain Azospirillum brasilense Az39, Successfully Applied in Agriculture.</title>
        <authorList>
            <person name="Rivera D."/>
            <person name="Revale S."/>
            <person name="Molina R."/>
            <person name="Gualpa J."/>
            <person name="Puente M."/>
            <person name="Maroniche G."/>
            <person name="Paris G."/>
            <person name="Baker D."/>
            <person name="Clavijo B."/>
            <person name="McLay K."/>
            <person name="Spaepen S."/>
            <person name="Perticari A."/>
            <person name="Vazquez M."/>
            <person name="Wisniewski-Dye F."/>
            <person name="Watkins C."/>
            <person name="Martinez-Abarca F."/>
            <person name="Vanderleyden J."/>
            <person name="Cassan F."/>
        </authorList>
    </citation>
    <scope>NUCLEOTIDE SEQUENCE [LARGE SCALE GENOMIC DNA]</scope>
    <source>
        <strain evidence="1 3">Az39</strain>
        <plasmid evidence="1">AbAZ39_p2</plasmid>
    </source>
</reference>
<name>A0A060DNH7_9PROT</name>
<dbReference type="EMBL" id="POWG01000075">
    <property type="protein sequence ID" value="PNQ94849.1"/>
    <property type="molecule type" value="Genomic_DNA"/>
</dbReference>
<accession>A0A060DNH7</accession>
<dbReference type="Proteomes" id="UP000027186">
    <property type="component" value="Plasmid AbAZ39_p2"/>
</dbReference>